<sequence>MHTLSADADYACEEERFYQTVLSHRNQLYQIAYSYLRNNEDALEAIQEATFRAWKKRKTLKNPAAFKPWIIRILIYICIDEQRRRKRISPMPQQMPEPSVQLDHRRLQMLSVLEKIKPKYRHILLLRYYNDMTVPEIARILDKPEGTIKTWQHQALKQLRKHMDKQEDWYDEA</sequence>
<dbReference type="Gene3D" id="1.10.1740.10">
    <property type="match status" value="1"/>
</dbReference>
<dbReference type="InterPro" id="IPR013325">
    <property type="entry name" value="RNA_pol_sigma_r2"/>
</dbReference>
<evidence type="ECO:0000313" key="8">
    <source>
        <dbReference type="Proteomes" id="UP000078148"/>
    </source>
</evidence>
<gene>
    <name evidence="7" type="ORF">AR543_15795</name>
</gene>
<dbReference type="InterPro" id="IPR007627">
    <property type="entry name" value="RNA_pol_sigma70_r2"/>
</dbReference>
<keyword evidence="2" id="KW-0805">Transcription regulation</keyword>
<evidence type="ECO:0000256" key="4">
    <source>
        <dbReference type="ARBA" id="ARBA00023163"/>
    </source>
</evidence>
<dbReference type="Pfam" id="PF08281">
    <property type="entry name" value="Sigma70_r4_2"/>
    <property type="match status" value="1"/>
</dbReference>
<dbReference type="InterPro" id="IPR039425">
    <property type="entry name" value="RNA_pol_sigma-70-like"/>
</dbReference>
<dbReference type="GO" id="GO:0003677">
    <property type="term" value="F:DNA binding"/>
    <property type="evidence" value="ECO:0007669"/>
    <property type="project" value="InterPro"/>
</dbReference>
<dbReference type="CDD" id="cd06171">
    <property type="entry name" value="Sigma70_r4"/>
    <property type="match status" value="1"/>
</dbReference>
<dbReference type="KEGG" id="pbv:AR543_15795"/>
<evidence type="ECO:0000259" key="6">
    <source>
        <dbReference type="Pfam" id="PF08281"/>
    </source>
</evidence>
<comment type="similarity">
    <text evidence="1">Belongs to the sigma-70 factor family. ECF subfamily.</text>
</comment>
<evidence type="ECO:0000259" key="5">
    <source>
        <dbReference type="Pfam" id="PF04542"/>
    </source>
</evidence>
<dbReference type="Proteomes" id="UP000078148">
    <property type="component" value="Chromosome"/>
</dbReference>
<dbReference type="GO" id="GO:0016987">
    <property type="term" value="F:sigma factor activity"/>
    <property type="evidence" value="ECO:0007669"/>
    <property type="project" value="UniProtKB-KW"/>
</dbReference>
<feature type="domain" description="RNA polymerase sigma-70 region 2" evidence="5">
    <location>
        <begin position="21"/>
        <end position="87"/>
    </location>
</feature>
<dbReference type="SUPFAM" id="SSF88659">
    <property type="entry name" value="Sigma3 and sigma4 domains of RNA polymerase sigma factors"/>
    <property type="match status" value="1"/>
</dbReference>
<dbReference type="GO" id="GO:0006352">
    <property type="term" value="P:DNA-templated transcription initiation"/>
    <property type="evidence" value="ECO:0007669"/>
    <property type="project" value="InterPro"/>
</dbReference>
<proteinExistence type="inferred from homology"/>
<evidence type="ECO:0000256" key="1">
    <source>
        <dbReference type="ARBA" id="ARBA00010641"/>
    </source>
</evidence>
<dbReference type="InterPro" id="IPR014284">
    <property type="entry name" value="RNA_pol_sigma-70_dom"/>
</dbReference>
<name>A0A172ZNR4_9BACL</name>
<dbReference type="STRING" id="1616788.AR543_15795"/>
<reference evidence="8" key="1">
    <citation type="submission" date="2015-10" db="EMBL/GenBank/DDBJ databases">
        <title>Genome of Paenibacillus bovis sp. nov.</title>
        <authorList>
            <person name="Wu Z."/>
            <person name="Gao C."/>
            <person name="Liu Z."/>
            <person name="Zheng H."/>
        </authorList>
    </citation>
    <scope>NUCLEOTIDE SEQUENCE [LARGE SCALE GENOMIC DNA]</scope>
    <source>
        <strain evidence="8">BD3526</strain>
    </source>
</reference>
<dbReference type="InterPro" id="IPR013324">
    <property type="entry name" value="RNA_pol_sigma_r3/r4-like"/>
</dbReference>
<dbReference type="Gene3D" id="1.10.10.10">
    <property type="entry name" value="Winged helix-like DNA-binding domain superfamily/Winged helix DNA-binding domain"/>
    <property type="match status" value="1"/>
</dbReference>
<dbReference type="AlphaFoldDB" id="A0A172ZNR4"/>
<feature type="domain" description="RNA polymerase sigma factor 70 region 4 type 2" evidence="6">
    <location>
        <begin position="107"/>
        <end position="159"/>
    </location>
</feature>
<keyword evidence="3" id="KW-0731">Sigma factor</keyword>
<evidence type="ECO:0000313" key="7">
    <source>
        <dbReference type="EMBL" id="ANF98860.1"/>
    </source>
</evidence>
<dbReference type="SUPFAM" id="SSF88946">
    <property type="entry name" value="Sigma2 domain of RNA polymerase sigma factors"/>
    <property type="match status" value="1"/>
</dbReference>
<evidence type="ECO:0000256" key="3">
    <source>
        <dbReference type="ARBA" id="ARBA00023082"/>
    </source>
</evidence>
<evidence type="ECO:0000256" key="2">
    <source>
        <dbReference type="ARBA" id="ARBA00023015"/>
    </source>
</evidence>
<keyword evidence="8" id="KW-1185">Reference proteome</keyword>
<reference evidence="7 8" key="2">
    <citation type="journal article" date="2016" name="Int. J. Syst. Evol. Microbiol.">
        <title>Paenibacillus bovis sp. nov., isolated from raw yak (Bos grunniens) milk.</title>
        <authorList>
            <person name="Gao C."/>
            <person name="Han J."/>
            <person name="Liu Z."/>
            <person name="Xu X."/>
            <person name="Hang F."/>
            <person name="Wu Z."/>
        </authorList>
    </citation>
    <scope>NUCLEOTIDE SEQUENCE [LARGE SCALE GENOMIC DNA]</scope>
    <source>
        <strain evidence="7 8">BD3526</strain>
    </source>
</reference>
<accession>A0A172ZNR4</accession>
<dbReference type="PANTHER" id="PTHR43133:SF51">
    <property type="entry name" value="RNA POLYMERASE SIGMA FACTOR"/>
    <property type="match status" value="1"/>
</dbReference>
<dbReference type="EMBL" id="CP013023">
    <property type="protein sequence ID" value="ANF98860.1"/>
    <property type="molecule type" value="Genomic_DNA"/>
</dbReference>
<protein>
    <submittedName>
        <fullName evidence="7">RNA polymerase subunit sigma</fullName>
    </submittedName>
</protein>
<organism evidence="7 8">
    <name type="scientific">Paenibacillus bovis</name>
    <dbReference type="NCBI Taxonomy" id="1616788"/>
    <lineage>
        <taxon>Bacteria</taxon>
        <taxon>Bacillati</taxon>
        <taxon>Bacillota</taxon>
        <taxon>Bacilli</taxon>
        <taxon>Bacillales</taxon>
        <taxon>Paenibacillaceae</taxon>
        <taxon>Paenibacillus</taxon>
    </lineage>
</organism>
<dbReference type="InterPro" id="IPR013249">
    <property type="entry name" value="RNA_pol_sigma70_r4_t2"/>
</dbReference>
<dbReference type="PANTHER" id="PTHR43133">
    <property type="entry name" value="RNA POLYMERASE ECF-TYPE SIGMA FACTO"/>
    <property type="match status" value="1"/>
</dbReference>
<keyword evidence="4" id="KW-0804">Transcription</keyword>
<dbReference type="InterPro" id="IPR036388">
    <property type="entry name" value="WH-like_DNA-bd_sf"/>
</dbReference>
<dbReference type="Pfam" id="PF04542">
    <property type="entry name" value="Sigma70_r2"/>
    <property type="match status" value="1"/>
</dbReference>
<dbReference type="NCBIfam" id="TIGR02937">
    <property type="entry name" value="sigma70-ECF"/>
    <property type="match status" value="1"/>
</dbReference>